<feature type="chain" id="PRO_5031224375" evidence="1">
    <location>
        <begin position="24"/>
        <end position="364"/>
    </location>
</feature>
<dbReference type="InterPro" id="IPR011047">
    <property type="entry name" value="Quinoprotein_ADH-like_sf"/>
</dbReference>
<dbReference type="EMBL" id="JABMCB010000176">
    <property type="protein sequence ID" value="NUU75755.1"/>
    <property type="molecule type" value="Genomic_DNA"/>
</dbReference>
<dbReference type="InterPro" id="IPR015943">
    <property type="entry name" value="WD40/YVTN_repeat-like_dom_sf"/>
</dbReference>
<accession>A0A7Y6BX56</accession>
<feature type="signal peptide" evidence="1">
    <location>
        <begin position="1"/>
        <end position="23"/>
    </location>
</feature>
<protein>
    <submittedName>
        <fullName evidence="2">Uncharacterized protein</fullName>
    </submittedName>
</protein>
<proteinExistence type="predicted"/>
<dbReference type="Proteomes" id="UP000526125">
    <property type="component" value="Unassembled WGS sequence"/>
</dbReference>
<evidence type="ECO:0000313" key="2">
    <source>
        <dbReference type="EMBL" id="NUU75755.1"/>
    </source>
</evidence>
<dbReference type="AlphaFoldDB" id="A0A7Y6BX56"/>
<keyword evidence="3" id="KW-1185">Reference proteome</keyword>
<sequence length="364" mass="41843">MKKMKLIVSALIVSLLFTNTTSAKSYATLPDPEWSSEYKYSSPDLEKSGATVYIIDSNGVQFIHDSNGSKKNLIKNRGEVQHFTGDNAIDNKNGNYYTVLSSKVNNKKVTQLYAYDKSGKKLWSKTFSEKLNDLNNVYITRDGNVLVTSRVSSYNFMVYKLDKNGKLLKKKQIKEHIYRYENGFLVTTSTIKNKFYDTLYDDQLNLKFKYERSGNKAAEYIDKDGTVYYNTFDGKKYSGFGARGTNGKEIWSFPSNGFEELKFVENKLMIIDWKNFTISLYDKKGKVLKKLKFNKIIDVDTTSDNKILIVENTKLTILNGTDLKQISQITVPEFVPYKTKFHLKEDFNLYVTVAGKTISKYLLN</sequence>
<organism evidence="2 3">
    <name type="scientific">Paenibacillus xylanilyticus</name>
    <dbReference type="NCBI Taxonomy" id="248903"/>
    <lineage>
        <taxon>Bacteria</taxon>
        <taxon>Bacillati</taxon>
        <taxon>Bacillota</taxon>
        <taxon>Bacilli</taxon>
        <taxon>Bacillales</taxon>
        <taxon>Paenibacillaceae</taxon>
        <taxon>Paenibacillus</taxon>
    </lineage>
</organism>
<name>A0A7Y6BX56_9BACL</name>
<evidence type="ECO:0000313" key="3">
    <source>
        <dbReference type="Proteomes" id="UP000526125"/>
    </source>
</evidence>
<dbReference type="RefSeq" id="WP_175395524.1">
    <property type="nucleotide sequence ID" value="NZ_JABMCB010000176.1"/>
</dbReference>
<gene>
    <name evidence="2" type="ORF">HP552_10995</name>
</gene>
<keyword evidence="1" id="KW-0732">Signal</keyword>
<comment type="caution">
    <text evidence="2">The sequence shown here is derived from an EMBL/GenBank/DDBJ whole genome shotgun (WGS) entry which is preliminary data.</text>
</comment>
<dbReference type="Gene3D" id="2.130.10.10">
    <property type="entry name" value="YVTN repeat-like/Quinoprotein amine dehydrogenase"/>
    <property type="match status" value="1"/>
</dbReference>
<evidence type="ECO:0000256" key="1">
    <source>
        <dbReference type="SAM" id="SignalP"/>
    </source>
</evidence>
<dbReference type="SUPFAM" id="SSF50998">
    <property type="entry name" value="Quinoprotein alcohol dehydrogenase-like"/>
    <property type="match status" value="1"/>
</dbReference>
<reference evidence="2 3" key="1">
    <citation type="submission" date="2020-05" db="EMBL/GenBank/DDBJ databases">
        <title>Genome Sequencing of Type Strains.</title>
        <authorList>
            <person name="Lemaire J.F."/>
            <person name="Inderbitzin P."/>
            <person name="Gregorio O.A."/>
            <person name="Collins S.B."/>
            <person name="Wespe N."/>
            <person name="Knight-Connoni V."/>
        </authorList>
    </citation>
    <scope>NUCLEOTIDE SEQUENCE [LARGE SCALE GENOMIC DNA]</scope>
    <source>
        <strain evidence="2 3">LMG 21957</strain>
    </source>
</reference>